<dbReference type="Pfam" id="PF16678">
    <property type="entry name" value="UBA_HOIP"/>
    <property type="match status" value="1"/>
</dbReference>
<sequence>MYTCNEKPEEKTIKSISTGTSPPPQTTSTQTYDIPQYSGKRNRSLSCEDYSEWNPAKKTNSILSSSSGKQDAELHHFELEDVTAALTQCGDENPIKWLTENWNKMIDTVVTLATNYGREQVENTIGTISSIEAQAALRLHNGDIWAAVTECIRQRQTKYTRLMSRGLYSREDVVTVLTANHGNLEAAYKELSKSQMKPFLMKIWGPPQGLDNDSGDISKLHYKDHEYETDGGSAELPNDHKQDFNRIQSWLDTASTSASEFDEYLHFEEALTHLRKQSNSNNYNKFSPHSWEQRAPNLGVFQNEKFNRYNSCDNLKMTFDNILKRKKIYASTDVLSAPKVENRNHKLPVNHSEMEKDIKDRMKLNFNNIRQSHELEQFLIMNKNSKRNAIIENDNRNETNMEYSLENYIKNYLNDGFAHQDIPQYTCSTRGHVSPAHSTQDQVTKAHSIQKQLADHKIDLNDGLVESTKFVSEINLKSNSNELETTNTIGYKVTPVDIQPPSDKLVNLEPDQQNSHASISQTNSDCFSVAVKPLEIQLIRTLDLEKNFLVPAEAMTPTENMIKDSVESKNSNSKVIESTTTAGEGLQQTNLETHRKHEKKEKTSENLNEENQKNTENKILKADEILDYFEEKTESLIEKEDELMKSEFTVADEKNKTAIRDEFSVSKQNLDHMTQFEADVSLHPEDFENSNIPNMISKQPSGRSNLSSSKLHPPIELTTAPLCYELITEKENAILLPELNALYWLAKRHLDFHIIEMKDAPLHTSVISKTYINNVLENQQCEISGKMNLENVFNETEMNPKENFKTEVKTTSIENVIRTKTESTAFENGTISTATELQKNEKFLFDQENPEKSMNQNKITKNSISLAEIIIEESVTPLAEKEQVEVTTIQNRSSNYIPNEITTNTENGLIVPNKKIISPTNRNKIASSSIHIILVNEKDTHILSHEESPHTSDQNENPSLTKDINLVTIQNGSLLTGTETVENLANHNKITSNTTDMNSVDQQNGSPLLVEEKIETHSKHNEITTNSGAIITFNEEKECLLSDKEQDANTCRSEISTTREVMIDEEAITLNRQEENIEETEESDISSVTSDSEEEPGNSENENLPKNIQNTIAHKENVTAEEFSPSENENAEERLQISNNQLVFKPPLGDEKEDSDNLNDAIEKIKKPKNNLKNKNVTEISHAHRNQSEERNKNEVDIPFDRTTATENLECQHFETSSNKIKIIQASIEIEKLHQSDSTSTHKLFENSVIILENYGTTDLPAEFDESHLQLQPSTTENAKDKPTERINEENSRNQNKDLYTSSLEAEAKQYLTEGLVSTIDQAELAAQLMQLKFDRSQSIDAANECSNIHSAIVYLQQECHLCAEKFSMKQMISLLECEHKCCQDCARQFFSLQINEKSIEHCVCPFCGEPKLPQLDSDAIFNYFSNLDILLKTILEPQTHELFQQKLRDRTLMQDPCFKWCAKCSFGFIADLDQKRLSCPSCKAVSCANCGKLWTKEHHGKSCEQYNKWLATQNDSNHQFINYLEENGVTCPKCDTKFILVKGGCMHLTCTHCKYEFCSDCLKPFSMGADCKQSDYCAKLGLHAHHPRNCLFYLRDKEPGELKQLLLENNIELNLQKSKEKRCSVQLQRETDDGLIDTKCNALVEEGGLCRTHYIEYLASLIRKNKIDPVTILDLTEILQELRRQGKSLPIRSANSFEHEYRKHCIEMVKEEIPLG</sequence>
<reference evidence="11 12" key="1">
    <citation type="submission" date="2024-03" db="EMBL/GenBank/DDBJ databases">
        <title>Adaptation during the transition from Ophiocordyceps entomopathogen to insect associate is accompanied by gene loss and intensified selection.</title>
        <authorList>
            <person name="Ward C.M."/>
            <person name="Onetto C.A."/>
            <person name="Borneman A.R."/>
        </authorList>
    </citation>
    <scope>NUCLEOTIDE SEQUENCE [LARGE SCALE GENOMIC DNA]</scope>
    <source>
        <strain evidence="11">AWRI1</strain>
        <tissue evidence="11">Single Adult Female</tissue>
    </source>
</reference>
<feature type="compositionally biased region" description="Basic and acidic residues" evidence="8">
    <location>
        <begin position="1278"/>
        <end position="1296"/>
    </location>
</feature>
<keyword evidence="3" id="KW-0677">Repeat</keyword>
<dbReference type="CDD" id="cd20351">
    <property type="entry name" value="Rcat_RBR_HOIP"/>
    <property type="match status" value="1"/>
</dbReference>
<feature type="domain" description="RING-type" evidence="9">
    <location>
        <begin position="1360"/>
        <end position="1408"/>
    </location>
</feature>
<dbReference type="Gene3D" id="1.10.8.10">
    <property type="entry name" value="DNA helicase RuvA subunit, C-terminal domain"/>
    <property type="match status" value="1"/>
</dbReference>
<dbReference type="GO" id="GO:0036435">
    <property type="term" value="F:K48-linked polyubiquitin modification-dependent protein binding"/>
    <property type="evidence" value="ECO:0007669"/>
    <property type="project" value="TreeGrafter"/>
</dbReference>
<dbReference type="InterPro" id="IPR047540">
    <property type="entry name" value="BRcat_RBR_RNF31-like"/>
</dbReference>
<feature type="compositionally biased region" description="Polar residues" evidence="8">
    <location>
        <begin position="568"/>
        <end position="591"/>
    </location>
</feature>
<dbReference type="Gene3D" id="3.30.40.10">
    <property type="entry name" value="Zinc/RING finger domain, C3HC4 (zinc finger)"/>
    <property type="match status" value="1"/>
</dbReference>
<evidence type="ECO:0000313" key="12">
    <source>
        <dbReference type="Proteomes" id="UP001367676"/>
    </source>
</evidence>
<feature type="compositionally biased region" description="Basic and acidic residues" evidence="8">
    <location>
        <begin position="1"/>
        <end position="13"/>
    </location>
</feature>
<feature type="region of interest" description="Disordered" evidence="8">
    <location>
        <begin position="565"/>
        <end position="612"/>
    </location>
</feature>
<feature type="region of interest" description="Disordered" evidence="8">
    <location>
        <begin position="1267"/>
        <end position="1297"/>
    </location>
</feature>
<dbReference type="InterPro" id="IPR041031">
    <property type="entry name" value="RNF31_C"/>
</dbReference>
<dbReference type="GO" id="GO:1990450">
    <property type="term" value="F:linear polyubiquitin binding"/>
    <property type="evidence" value="ECO:0007669"/>
    <property type="project" value="TreeGrafter"/>
</dbReference>
<evidence type="ECO:0000256" key="8">
    <source>
        <dbReference type="SAM" id="MobiDB-lite"/>
    </source>
</evidence>
<keyword evidence="4 7" id="KW-0863">Zinc-finger</keyword>
<dbReference type="CDD" id="cd20337">
    <property type="entry name" value="BRcat_RBR_HOIP"/>
    <property type="match status" value="1"/>
</dbReference>
<dbReference type="Proteomes" id="UP001367676">
    <property type="component" value="Unassembled WGS sequence"/>
</dbReference>
<dbReference type="InterPro" id="IPR032065">
    <property type="entry name" value="RNF31-UBA"/>
</dbReference>
<dbReference type="Pfam" id="PF22191">
    <property type="entry name" value="IBR_1"/>
    <property type="match status" value="1"/>
</dbReference>
<keyword evidence="1" id="KW-0808">Transferase</keyword>
<dbReference type="InterPro" id="IPR001841">
    <property type="entry name" value="Znf_RING"/>
</dbReference>
<dbReference type="InterPro" id="IPR047542">
    <property type="entry name" value="Rcat_RBR_RNF31-like"/>
</dbReference>
<organism evidence="11 12">
    <name type="scientific">Parthenolecanium corni</name>
    <dbReference type="NCBI Taxonomy" id="536013"/>
    <lineage>
        <taxon>Eukaryota</taxon>
        <taxon>Metazoa</taxon>
        <taxon>Ecdysozoa</taxon>
        <taxon>Arthropoda</taxon>
        <taxon>Hexapoda</taxon>
        <taxon>Insecta</taxon>
        <taxon>Pterygota</taxon>
        <taxon>Neoptera</taxon>
        <taxon>Paraneoptera</taxon>
        <taxon>Hemiptera</taxon>
        <taxon>Sternorrhyncha</taxon>
        <taxon>Coccoidea</taxon>
        <taxon>Coccidae</taxon>
        <taxon>Parthenolecanium</taxon>
    </lineage>
</organism>
<keyword evidence="5" id="KW-0833">Ubl conjugation pathway</keyword>
<dbReference type="PANTHER" id="PTHR16004:SF2">
    <property type="entry name" value="E3 UBIQUITIN-PROTEIN LIGASE LUBEL"/>
    <property type="match status" value="1"/>
</dbReference>
<dbReference type="PROSITE" id="PS50089">
    <property type="entry name" value="ZF_RING_2"/>
    <property type="match status" value="1"/>
</dbReference>
<accession>A0AAN9T8V3</accession>
<dbReference type="GO" id="GO:0061630">
    <property type="term" value="F:ubiquitin protein ligase activity"/>
    <property type="evidence" value="ECO:0007669"/>
    <property type="project" value="TreeGrafter"/>
</dbReference>
<dbReference type="InterPro" id="IPR002867">
    <property type="entry name" value="IBR_dom"/>
</dbReference>
<evidence type="ECO:0008006" key="13">
    <source>
        <dbReference type="Google" id="ProtNLM"/>
    </source>
</evidence>
<evidence type="ECO:0000259" key="9">
    <source>
        <dbReference type="PROSITE" id="PS50089"/>
    </source>
</evidence>
<dbReference type="PANTHER" id="PTHR16004">
    <property type="entry name" value="RING FINGER PROTEIN 31-RELATED"/>
    <property type="match status" value="1"/>
</dbReference>
<dbReference type="Pfam" id="PF01485">
    <property type="entry name" value="IBR"/>
    <property type="match status" value="1"/>
</dbReference>
<comment type="caution">
    <text evidence="11">The sequence shown here is derived from an EMBL/GenBank/DDBJ whole genome shotgun (WGS) entry which is preliminary data.</text>
</comment>
<feature type="region of interest" description="Disordered" evidence="8">
    <location>
        <begin position="1067"/>
        <end position="1107"/>
    </location>
</feature>
<dbReference type="CDD" id="cd16631">
    <property type="entry name" value="mRING-HC-C4C4_RBR_HOIP"/>
    <property type="match status" value="1"/>
</dbReference>
<dbReference type="InterPro" id="IPR044066">
    <property type="entry name" value="TRIAD_supradom"/>
</dbReference>
<proteinExistence type="predicted"/>
<dbReference type="Gene3D" id="6.10.140.1100">
    <property type="match status" value="1"/>
</dbReference>
<feature type="domain" description="RING-type" evidence="10">
    <location>
        <begin position="1356"/>
        <end position="1590"/>
    </location>
</feature>
<evidence type="ECO:0000256" key="1">
    <source>
        <dbReference type="ARBA" id="ARBA00022679"/>
    </source>
</evidence>
<keyword evidence="2" id="KW-0479">Metal-binding</keyword>
<keyword evidence="12" id="KW-1185">Reference proteome</keyword>
<evidence type="ECO:0000256" key="2">
    <source>
        <dbReference type="ARBA" id="ARBA00022723"/>
    </source>
</evidence>
<dbReference type="GO" id="GO:0097039">
    <property type="term" value="P:protein linear polyubiquitination"/>
    <property type="evidence" value="ECO:0007669"/>
    <property type="project" value="TreeGrafter"/>
</dbReference>
<dbReference type="InterPro" id="IPR047541">
    <property type="entry name" value="RNF31_RBR_mRING-HC-like"/>
</dbReference>
<evidence type="ECO:0000313" key="11">
    <source>
        <dbReference type="EMBL" id="KAK7576249.1"/>
    </source>
</evidence>
<dbReference type="Pfam" id="PF18091">
    <property type="entry name" value="E3_UbLigase_RBR"/>
    <property type="match status" value="1"/>
</dbReference>
<evidence type="ECO:0000256" key="4">
    <source>
        <dbReference type="ARBA" id="ARBA00022771"/>
    </source>
</evidence>
<dbReference type="SUPFAM" id="SSF57850">
    <property type="entry name" value="RING/U-box"/>
    <property type="match status" value="3"/>
</dbReference>
<name>A0AAN9T8V3_9HEMI</name>
<dbReference type="PROSITE" id="PS51873">
    <property type="entry name" value="TRIAD"/>
    <property type="match status" value="1"/>
</dbReference>
<dbReference type="SMART" id="SM00647">
    <property type="entry name" value="IBR"/>
    <property type="match status" value="2"/>
</dbReference>
<feature type="region of interest" description="Disordered" evidence="8">
    <location>
        <begin position="1"/>
        <end position="43"/>
    </location>
</feature>
<dbReference type="GO" id="GO:0071797">
    <property type="term" value="C:LUBAC complex"/>
    <property type="evidence" value="ECO:0007669"/>
    <property type="project" value="InterPro"/>
</dbReference>
<evidence type="ECO:0000256" key="6">
    <source>
        <dbReference type="ARBA" id="ARBA00022833"/>
    </source>
</evidence>
<dbReference type="GO" id="GO:0008270">
    <property type="term" value="F:zinc ion binding"/>
    <property type="evidence" value="ECO:0007669"/>
    <property type="project" value="UniProtKB-KW"/>
</dbReference>
<evidence type="ECO:0000259" key="10">
    <source>
        <dbReference type="PROSITE" id="PS51873"/>
    </source>
</evidence>
<evidence type="ECO:0000256" key="3">
    <source>
        <dbReference type="ARBA" id="ARBA00022737"/>
    </source>
</evidence>
<evidence type="ECO:0000256" key="5">
    <source>
        <dbReference type="ARBA" id="ARBA00022786"/>
    </source>
</evidence>
<dbReference type="GO" id="GO:0070530">
    <property type="term" value="F:K63-linked polyubiquitin modification-dependent protein binding"/>
    <property type="evidence" value="ECO:0007669"/>
    <property type="project" value="TreeGrafter"/>
</dbReference>
<gene>
    <name evidence="11" type="ORF">V9T40_012535</name>
</gene>
<evidence type="ECO:0000256" key="7">
    <source>
        <dbReference type="PROSITE-ProRule" id="PRU00175"/>
    </source>
</evidence>
<protein>
    <recommendedName>
        <fullName evidence="13">RBR-type E3 ubiquitin transferase</fullName>
    </recommendedName>
</protein>
<keyword evidence="6" id="KW-0862">Zinc</keyword>
<dbReference type="EMBL" id="JBBCAQ010000036">
    <property type="protein sequence ID" value="KAK7576249.1"/>
    <property type="molecule type" value="Genomic_DNA"/>
</dbReference>
<dbReference type="InterPro" id="IPR013083">
    <property type="entry name" value="Znf_RING/FYVE/PHD"/>
</dbReference>
<feature type="compositionally biased region" description="Basic and acidic residues" evidence="8">
    <location>
        <begin position="592"/>
        <end position="612"/>
    </location>
</feature>
<dbReference type="InterPro" id="IPR026254">
    <property type="entry name" value="RNF31-like"/>
</dbReference>